<dbReference type="Gene3D" id="2.70.150.10">
    <property type="entry name" value="Calcium-transporting ATPase, cytoplasmic transduction domain A"/>
    <property type="match status" value="1"/>
</dbReference>
<dbReference type="Gene3D" id="3.40.1110.10">
    <property type="entry name" value="Calcium-transporting ATPase, cytoplasmic domain N"/>
    <property type="match status" value="1"/>
</dbReference>
<dbReference type="SUPFAM" id="SSF81660">
    <property type="entry name" value="Metal cation-transporting ATPase, ATP-binding domain N"/>
    <property type="match status" value="1"/>
</dbReference>
<comment type="similarity">
    <text evidence="2 12">Belongs to the cation transport ATPase (P-type) (TC 3.A.3) family. Type IB subfamily.</text>
</comment>
<dbReference type="InterPro" id="IPR044492">
    <property type="entry name" value="P_typ_ATPase_HD_dom"/>
</dbReference>
<dbReference type="GO" id="GO:0015086">
    <property type="term" value="F:cadmium ion transmembrane transporter activity"/>
    <property type="evidence" value="ECO:0007669"/>
    <property type="project" value="TreeGrafter"/>
</dbReference>
<dbReference type="NCBIfam" id="TIGR01494">
    <property type="entry name" value="ATPase_P-type"/>
    <property type="match status" value="2"/>
</dbReference>
<evidence type="ECO:0000256" key="9">
    <source>
        <dbReference type="ARBA" id="ARBA00023136"/>
    </source>
</evidence>
<dbReference type="PANTHER" id="PTHR48085">
    <property type="entry name" value="CADMIUM/ZINC-TRANSPORTING ATPASE HMA2-RELATED"/>
    <property type="match status" value="1"/>
</dbReference>
<organism evidence="15 16">
    <name type="scientific">Vreelandella sedimenti</name>
    <dbReference type="NCBI Taxonomy" id="2729618"/>
    <lineage>
        <taxon>Bacteria</taxon>
        <taxon>Pseudomonadati</taxon>
        <taxon>Pseudomonadota</taxon>
        <taxon>Gammaproteobacteria</taxon>
        <taxon>Oceanospirillales</taxon>
        <taxon>Halomonadaceae</taxon>
        <taxon>Vreelandella</taxon>
    </lineage>
</organism>
<dbReference type="NCBIfam" id="TIGR01512">
    <property type="entry name" value="ATPase-IB2_Cd"/>
    <property type="match status" value="1"/>
</dbReference>
<comment type="caution">
    <text evidence="15">The sequence shown here is derived from an EMBL/GenBank/DDBJ whole genome shotgun (WGS) entry which is preliminary data.</text>
</comment>
<dbReference type="InterPro" id="IPR018303">
    <property type="entry name" value="ATPase_P-typ_P_site"/>
</dbReference>
<dbReference type="SFLD" id="SFLDF00027">
    <property type="entry name" value="p-type_atpase"/>
    <property type="match status" value="1"/>
</dbReference>
<dbReference type="PRINTS" id="PR00941">
    <property type="entry name" value="CDATPASE"/>
</dbReference>
<dbReference type="InterPro" id="IPR008250">
    <property type="entry name" value="ATPase_P-typ_transduc_dom_A_sf"/>
</dbReference>
<dbReference type="Proteomes" id="UP000520876">
    <property type="component" value="Unassembled WGS sequence"/>
</dbReference>
<evidence type="ECO:0000256" key="7">
    <source>
        <dbReference type="ARBA" id="ARBA00022967"/>
    </source>
</evidence>
<dbReference type="Pfam" id="PF00702">
    <property type="entry name" value="Hydrolase"/>
    <property type="match status" value="1"/>
</dbReference>
<dbReference type="PANTHER" id="PTHR48085:SF5">
    <property type="entry name" value="CADMIUM_ZINC-TRANSPORTING ATPASE HMA4-RELATED"/>
    <property type="match status" value="1"/>
</dbReference>
<feature type="domain" description="HMA" evidence="14">
    <location>
        <begin position="20"/>
        <end position="87"/>
    </location>
</feature>
<dbReference type="PRINTS" id="PR00119">
    <property type="entry name" value="CATATPASE"/>
</dbReference>
<evidence type="ECO:0000256" key="1">
    <source>
        <dbReference type="ARBA" id="ARBA00004141"/>
    </source>
</evidence>
<feature type="transmembrane region" description="Helical" evidence="12">
    <location>
        <begin position="110"/>
        <end position="128"/>
    </location>
</feature>
<keyword evidence="16" id="KW-1185">Reference proteome</keyword>
<keyword evidence="4 12" id="KW-0479">Metal-binding</keyword>
<evidence type="ECO:0000256" key="11">
    <source>
        <dbReference type="ARBA" id="ARBA00047308"/>
    </source>
</evidence>
<proteinExistence type="inferred from homology"/>
<evidence type="ECO:0000256" key="3">
    <source>
        <dbReference type="ARBA" id="ARBA00022692"/>
    </source>
</evidence>
<dbReference type="SUPFAM" id="SSF55008">
    <property type="entry name" value="HMA, heavy metal-associated domain"/>
    <property type="match status" value="1"/>
</dbReference>
<accession>A0A7Z0N691</accession>
<evidence type="ECO:0000256" key="4">
    <source>
        <dbReference type="ARBA" id="ARBA00022723"/>
    </source>
</evidence>
<dbReference type="GO" id="GO:0005886">
    <property type="term" value="C:plasma membrane"/>
    <property type="evidence" value="ECO:0007669"/>
    <property type="project" value="UniProtKB-SubCell"/>
</dbReference>
<dbReference type="EMBL" id="JACCGK010000006">
    <property type="protein sequence ID" value="NYT72390.1"/>
    <property type="molecule type" value="Genomic_DNA"/>
</dbReference>
<dbReference type="Gene3D" id="3.40.50.1000">
    <property type="entry name" value="HAD superfamily/HAD-like"/>
    <property type="match status" value="1"/>
</dbReference>
<dbReference type="NCBIfam" id="TIGR01511">
    <property type="entry name" value="ATPase-IB1_Cu"/>
    <property type="match status" value="1"/>
</dbReference>
<evidence type="ECO:0000256" key="12">
    <source>
        <dbReference type="RuleBase" id="RU362081"/>
    </source>
</evidence>
<keyword evidence="5 12" id="KW-0547">Nucleotide-binding</keyword>
<keyword evidence="9 12" id="KW-0472">Membrane</keyword>
<dbReference type="InterPro" id="IPR036412">
    <property type="entry name" value="HAD-like_sf"/>
</dbReference>
<dbReference type="SUPFAM" id="SSF81665">
    <property type="entry name" value="Calcium ATPase, transmembrane domain M"/>
    <property type="match status" value="1"/>
</dbReference>
<comment type="catalytic activity">
    <reaction evidence="11">
        <text>Zn(2+)(in) + ATP + H2O = Zn(2+)(out) + ADP + phosphate + H(+)</text>
        <dbReference type="Rhea" id="RHEA:20621"/>
        <dbReference type="ChEBI" id="CHEBI:15377"/>
        <dbReference type="ChEBI" id="CHEBI:15378"/>
        <dbReference type="ChEBI" id="CHEBI:29105"/>
        <dbReference type="ChEBI" id="CHEBI:30616"/>
        <dbReference type="ChEBI" id="CHEBI:43474"/>
        <dbReference type="ChEBI" id="CHEBI:456216"/>
        <dbReference type="EC" id="7.2.2.12"/>
    </reaction>
</comment>
<dbReference type="NCBIfam" id="TIGR01525">
    <property type="entry name" value="ATPase-IB_hvy"/>
    <property type="match status" value="1"/>
</dbReference>
<dbReference type="PROSITE" id="PS00154">
    <property type="entry name" value="ATPASE_E1_E2"/>
    <property type="match status" value="1"/>
</dbReference>
<dbReference type="InterPro" id="IPR006121">
    <property type="entry name" value="HMA_dom"/>
</dbReference>
<keyword evidence="3 12" id="KW-0812">Transmembrane</keyword>
<evidence type="ECO:0000256" key="10">
    <source>
        <dbReference type="ARBA" id="ARBA00039097"/>
    </source>
</evidence>
<dbReference type="InterPro" id="IPR027256">
    <property type="entry name" value="P-typ_ATPase_IB"/>
</dbReference>
<evidence type="ECO:0000313" key="15">
    <source>
        <dbReference type="EMBL" id="NYT72390.1"/>
    </source>
</evidence>
<evidence type="ECO:0000256" key="5">
    <source>
        <dbReference type="ARBA" id="ARBA00022741"/>
    </source>
</evidence>
<evidence type="ECO:0000259" key="14">
    <source>
        <dbReference type="PROSITE" id="PS50846"/>
    </source>
</evidence>
<evidence type="ECO:0000256" key="13">
    <source>
        <dbReference type="SAM" id="MobiDB-lite"/>
    </source>
</evidence>
<dbReference type="InterPro" id="IPR036163">
    <property type="entry name" value="HMA_dom_sf"/>
</dbReference>
<protein>
    <recommendedName>
        <fullName evidence="10">P-type Zn(2+) transporter</fullName>
        <ecNumber evidence="10">7.2.2.12</ecNumber>
    </recommendedName>
</protein>
<feature type="transmembrane region" description="Helical" evidence="12">
    <location>
        <begin position="330"/>
        <end position="352"/>
    </location>
</feature>
<dbReference type="PROSITE" id="PS50846">
    <property type="entry name" value="HMA_2"/>
    <property type="match status" value="1"/>
</dbReference>
<dbReference type="FunFam" id="2.70.150.10:FF:000002">
    <property type="entry name" value="Copper-transporting ATPase 1, putative"/>
    <property type="match status" value="1"/>
</dbReference>
<dbReference type="GO" id="GO:0016463">
    <property type="term" value="F:P-type zinc transporter activity"/>
    <property type="evidence" value="ECO:0007669"/>
    <property type="project" value="UniProtKB-EC"/>
</dbReference>
<reference evidence="15 16" key="1">
    <citation type="submission" date="2020-07" db="EMBL/GenBank/DDBJ databases">
        <title>Halomonas sp. QX-2 draft genome sequence.</title>
        <authorList>
            <person name="Qiu X."/>
        </authorList>
    </citation>
    <scope>NUCLEOTIDE SEQUENCE [LARGE SCALE GENOMIC DNA]</scope>
    <source>
        <strain evidence="15 16">QX-2</strain>
    </source>
</reference>
<feature type="region of interest" description="Disordered" evidence="13">
    <location>
        <begin position="1"/>
        <end position="24"/>
    </location>
</feature>
<gene>
    <name evidence="15" type="primary">cadA</name>
    <name evidence="15" type="ORF">HZU72_08115</name>
</gene>
<dbReference type="InterPro" id="IPR059000">
    <property type="entry name" value="ATPase_P-type_domA"/>
</dbReference>
<keyword evidence="12" id="KW-1003">Cell membrane</keyword>
<dbReference type="RefSeq" id="WP_180091325.1">
    <property type="nucleotide sequence ID" value="NZ_JACCGK010000006.1"/>
</dbReference>
<dbReference type="Pfam" id="PF00122">
    <property type="entry name" value="E1-E2_ATPase"/>
    <property type="match status" value="1"/>
</dbReference>
<evidence type="ECO:0000256" key="2">
    <source>
        <dbReference type="ARBA" id="ARBA00006024"/>
    </source>
</evidence>
<dbReference type="GO" id="GO:0046872">
    <property type="term" value="F:metal ion binding"/>
    <property type="evidence" value="ECO:0007669"/>
    <property type="project" value="UniProtKB-KW"/>
</dbReference>
<evidence type="ECO:0000256" key="6">
    <source>
        <dbReference type="ARBA" id="ARBA00022840"/>
    </source>
</evidence>
<dbReference type="InterPro" id="IPR001757">
    <property type="entry name" value="P_typ_ATPase"/>
</dbReference>
<dbReference type="Gene3D" id="3.30.70.100">
    <property type="match status" value="1"/>
</dbReference>
<dbReference type="GO" id="GO:0016887">
    <property type="term" value="F:ATP hydrolysis activity"/>
    <property type="evidence" value="ECO:0007669"/>
    <property type="project" value="InterPro"/>
</dbReference>
<dbReference type="SUPFAM" id="SSF81653">
    <property type="entry name" value="Calcium ATPase, transduction domain A"/>
    <property type="match status" value="1"/>
</dbReference>
<dbReference type="GO" id="GO:0005524">
    <property type="term" value="F:ATP binding"/>
    <property type="evidence" value="ECO:0007669"/>
    <property type="project" value="UniProtKB-UniRule"/>
</dbReference>
<evidence type="ECO:0000256" key="8">
    <source>
        <dbReference type="ARBA" id="ARBA00022989"/>
    </source>
</evidence>
<dbReference type="CDD" id="cd00371">
    <property type="entry name" value="HMA"/>
    <property type="match status" value="1"/>
</dbReference>
<dbReference type="InterPro" id="IPR023298">
    <property type="entry name" value="ATPase_P-typ_TM_dom_sf"/>
</dbReference>
<feature type="transmembrane region" description="Helical" evidence="12">
    <location>
        <begin position="364"/>
        <end position="390"/>
    </location>
</feature>
<dbReference type="Pfam" id="PF00403">
    <property type="entry name" value="HMA"/>
    <property type="match status" value="1"/>
</dbReference>
<name>A0A7Z0N691_9GAMM</name>
<dbReference type="SFLD" id="SFLDG00002">
    <property type="entry name" value="C1.7:_P-type_atpase_like"/>
    <property type="match status" value="1"/>
</dbReference>
<keyword evidence="8 12" id="KW-1133">Transmembrane helix</keyword>
<dbReference type="SFLD" id="SFLDS00003">
    <property type="entry name" value="Haloacid_Dehalogenase"/>
    <property type="match status" value="1"/>
</dbReference>
<dbReference type="InterPro" id="IPR023214">
    <property type="entry name" value="HAD_sf"/>
</dbReference>
<evidence type="ECO:0000313" key="16">
    <source>
        <dbReference type="Proteomes" id="UP000520876"/>
    </source>
</evidence>
<dbReference type="AlphaFoldDB" id="A0A7Z0N691"/>
<feature type="transmembrane region" description="Helical" evidence="12">
    <location>
        <begin position="694"/>
        <end position="717"/>
    </location>
</feature>
<dbReference type="SUPFAM" id="SSF56784">
    <property type="entry name" value="HAD-like"/>
    <property type="match status" value="1"/>
</dbReference>
<sequence length="744" mass="78143">MSDTTPAKTTQHQTPQAANASTTLRVQGMDCGGCERKVETALKRLSHVEQVSASSVAGSVRLTAPPGKNLPHSDIESTITALGYQVIDESVNTAESKKPSSWWQSSKGRLVIISGVLLALALGLKFVWPTLGSWPFIAATVVGLVPVIQRAWQALKMGNPFTIEMLMSIAALGALAINAAAEAAVVVFLFAVGEMLEGVAAAQARRSISALSKLTPSTARLLEQGETREVAAASLMPGQRVQVRPGDRLPCDGQIIAGHSSIDESPVNGESVPRERGEGETVFAGTVNLDGVLEVEVTRSAENNTIARVIKLVEEAQAAKAPVARFIDRFAFYYMPAVVGVALLVAVIPPLVSTMLWSESIYRALALLLIACPCALVISTPAAIAAGLSVGARNGLLMKGGAVLEQLGKLKRVALDKTGTLTAGKPTVTDVESLEAGSHLDKSRCAEIVRLSAALEQGSSHPLAVAISNYYDQQKGAPVPTVQGARALAGQGVAGRVEGRELMLVSPRYLQSFTQQTGEIETRIAALEAQGKSLAVLLERGIETGIEREDGIESERLLGLIALRDEPREDAREGLQALERLGVQAVMLSGDNARTVAAIAEQLGIEAEGELMPEDKAQRVRDWQAQGLGPVGKVGDGINDAPALAAAEVGIAMGSGTDVALETADAALLKNRVGGIAEMIALSQATMRNVKTNVALALGFKALFLVSTALGITGMWVAVMADTGATVLVTLNALHLLRYRFNNV</sequence>
<dbReference type="InterPro" id="IPR023299">
    <property type="entry name" value="ATPase_P-typ_cyto_dom_N"/>
</dbReference>
<keyword evidence="7" id="KW-1278">Translocase</keyword>
<dbReference type="InterPro" id="IPR051014">
    <property type="entry name" value="Cation_Transport_ATPase_IB"/>
</dbReference>
<comment type="subcellular location">
    <subcellularLocation>
        <location evidence="12">Cell membrane</location>
    </subcellularLocation>
    <subcellularLocation>
        <location evidence="1">Membrane</location>
        <topology evidence="1">Multi-pass membrane protein</topology>
    </subcellularLocation>
</comment>
<keyword evidence="6 12" id="KW-0067">ATP-binding</keyword>
<dbReference type="EC" id="7.2.2.12" evidence="10"/>